<name>X6MQQ7_RETFI</name>
<comment type="caution">
    <text evidence="1">The sequence shown here is derived from an EMBL/GenBank/DDBJ whole genome shotgun (WGS) entry which is preliminary data.</text>
</comment>
<reference evidence="1 2" key="1">
    <citation type="journal article" date="2013" name="Curr. Biol.">
        <title>The Genome of the Foraminiferan Reticulomyxa filosa.</title>
        <authorList>
            <person name="Glockner G."/>
            <person name="Hulsmann N."/>
            <person name="Schleicher M."/>
            <person name="Noegel A.A."/>
            <person name="Eichinger L."/>
            <person name="Gallinger C."/>
            <person name="Pawlowski J."/>
            <person name="Sierra R."/>
            <person name="Euteneuer U."/>
            <person name="Pillet L."/>
            <person name="Moustafa A."/>
            <person name="Platzer M."/>
            <person name="Groth M."/>
            <person name="Szafranski K."/>
            <person name="Schliwa M."/>
        </authorList>
    </citation>
    <scope>NUCLEOTIDE SEQUENCE [LARGE SCALE GENOMIC DNA]</scope>
</reference>
<organism evidence="1 2">
    <name type="scientific">Reticulomyxa filosa</name>
    <dbReference type="NCBI Taxonomy" id="46433"/>
    <lineage>
        <taxon>Eukaryota</taxon>
        <taxon>Sar</taxon>
        <taxon>Rhizaria</taxon>
        <taxon>Retaria</taxon>
        <taxon>Foraminifera</taxon>
        <taxon>Monothalamids</taxon>
        <taxon>Reticulomyxidae</taxon>
        <taxon>Reticulomyxa</taxon>
    </lineage>
</organism>
<keyword evidence="2" id="KW-1185">Reference proteome</keyword>
<dbReference type="InterPro" id="IPR016025">
    <property type="entry name" value="Clathrin_H-chain_N"/>
</dbReference>
<dbReference type="PANTHER" id="PTHR10292:SF1">
    <property type="entry name" value="CLATHRIN HEAVY CHAIN"/>
    <property type="match status" value="1"/>
</dbReference>
<feature type="non-terminal residue" evidence="1">
    <location>
        <position position="153"/>
    </location>
</feature>
<protein>
    <submittedName>
        <fullName evidence="1">Clathrin heavy chain 1</fullName>
    </submittedName>
</protein>
<evidence type="ECO:0000313" key="1">
    <source>
        <dbReference type="EMBL" id="ETO16199.1"/>
    </source>
</evidence>
<proteinExistence type="predicted"/>
<dbReference type="GO" id="GO:0032051">
    <property type="term" value="F:clathrin light chain binding"/>
    <property type="evidence" value="ECO:0007669"/>
    <property type="project" value="TreeGrafter"/>
</dbReference>
<dbReference type="EMBL" id="ASPP01018489">
    <property type="protein sequence ID" value="ETO16199.1"/>
    <property type="molecule type" value="Genomic_DNA"/>
</dbReference>
<dbReference type="Proteomes" id="UP000023152">
    <property type="component" value="Unassembled WGS sequence"/>
</dbReference>
<gene>
    <name evidence="1" type="ORF">RFI_21158</name>
</gene>
<accession>X6MQQ7</accession>
<dbReference type="GO" id="GO:0030130">
    <property type="term" value="C:clathrin coat of trans-Golgi network vesicle"/>
    <property type="evidence" value="ECO:0007669"/>
    <property type="project" value="InterPro"/>
</dbReference>
<dbReference type="SUPFAM" id="SSF50989">
    <property type="entry name" value="Clathrin heavy-chain terminal domain"/>
    <property type="match status" value="1"/>
</dbReference>
<sequence length="153" mass="17572">MHNINDNNEKEGNNLQIYNLESKSIMKTIKVNSDILFWRWLDGHTIAYVTPFAVYHWSMEGDAIPEEKFEVLPGQPQTQFISYDSSKDGNWLSLQGIVQNAEIQQMEGVLKLYSVQHKRYQPTMNAFGGCFAEVTLSGRESPCILFCFARLET</sequence>
<dbReference type="GO" id="GO:0005198">
    <property type="term" value="F:structural molecule activity"/>
    <property type="evidence" value="ECO:0007669"/>
    <property type="project" value="InterPro"/>
</dbReference>
<dbReference type="OrthoDB" id="2113814at2759"/>
<dbReference type="GO" id="GO:0071439">
    <property type="term" value="C:clathrin complex"/>
    <property type="evidence" value="ECO:0007669"/>
    <property type="project" value="TreeGrafter"/>
</dbReference>
<dbReference type="Gene3D" id="2.130.10.110">
    <property type="entry name" value="Clathrin heavy-chain terminal domain"/>
    <property type="match status" value="1"/>
</dbReference>
<dbReference type="GO" id="GO:0030132">
    <property type="term" value="C:clathrin coat of coated pit"/>
    <property type="evidence" value="ECO:0007669"/>
    <property type="project" value="InterPro"/>
</dbReference>
<dbReference type="PANTHER" id="PTHR10292">
    <property type="entry name" value="CLATHRIN HEAVY CHAIN RELATED"/>
    <property type="match status" value="1"/>
</dbReference>
<evidence type="ECO:0000313" key="2">
    <source>
        <dbReference type="Proteomes" id="UP000023152"/>
    </source>
</evidence>
<dbReference type="GO" id="GO:0006886">
    <property type="term" value="P:intracellular protein transport"/>
    <property type="evidence" value="ECO:0007669"/>
    <property type="project" value="InterPro"/>
</dbReference>
<dbReference type="GO" id="GO:0006898">
    <property type="term" value="P:receptor-mediated endocytosis"/>
    <property type="evidence" value="ECO:0007669"/>
    <property type="project" value="TreeGrafter"/>
</dbReference>
<dbReference type="OMA" id="NSDILFW"/>
<dbReference type="AlphaFoldDB" id="X6MQQ7"/>